<dbReference type="GO" id="GO:0005975">
    <property type="term" value="P:carbohydrate metabolic process"/>
    <property type="evidence" value="ECO:0007669"/>
    <property type="project" value="InterPro"/>
</dbReference>
<accession>A0A1X9LR78</accession>
<dbReference type="GO" id="GO:0016758">
    <property type="term" value="F:hexosyltransferase activity"/>
    <property type="evidence" value="ECO:0007669"/>
    <property type="project" value="InterPro"/>
</dbReference>
<name>A0A1X9LR78_9MICO</name>
<evidence type="ECO:0000259" key="1">
    <source>
        <dbReference type="Pfam" id="PF03033"/>
    </source>
</evidence>
<dbReference type="Pfam" id="PF03033">
    <property type="entry name" value="Glyco_transf_28"/>
    <property type="match status" value="1"/>
</dbReference>
<dbReference type="GO" id="GO:0008194">
    <property type="term" value="F:UDP-glycosyltransferase activity"/>
    <property type="evidence" value="ECO:0007669"/>
    <property type="project" value="InterPro"/>
</dbReference>
<dbReference type="GO" id="GO:0033072">
    <property type="term" value="P:vancomycin biosynthetic process"/>
    <property type="evidence" value="ECO:0007669"/>
    <property type="project" value="UniProtKB-ARBA"/>
</dbReference>
<dbReference type="InterPro" id="IPR002213">
    <property type="entry name" value="UDP_glucos_trans"/>
</dbReference>
<proteinExistence type="predicted"/>
<gene>
    <name evidence="2" type="ORF">B5808_19245</name>
</gene>
<reference evidence="2 3" key="1">
    <citation type="submission" date="2017-04" db="EMBL/GenBank/DDBJ databases">
        <authorList>
            <person name="Afonso C.L."/>
            <person name="Miller P.J."/>
            <person name="Scott M.A."/>
            <person name="Spackman E."/>
            <person name="Goraichik I."/>
            <person name="Dimitrov K.M."/>
            <person name="Suarez D.L."/>
            <person name="Swayne D.E."/>
        </authorList>
    </citation>
    <scope>NUCLEOTIDE SEQUENCE [LARGE SCALE GENOMIC DNA]</scope>
    <source>
        <strain evidence="3">XA(T)</strain>
        <plasmid evidence="3">Plasmid unnamed1</plasmid>
    </source>
</reference>
<evidence type="ECO:0000313" key="3">
    <source>
        <dbReference type="Proteomes" id="UP000192775"/>
    </source>
</evidence>
<organism evidence="2 3">
    <name type="scientific">Cnuibacter physcomitrellae</name>
    <dbReference type="NCBI Taxonomy" id="1619308"/>
    <lineage>
        <taxon>Bacteria</taxon>
        <taxon>Bacillati</taxon>
        <taxon>Actinomycetota</taxon>
        <taxon>Actinomycetes</taxon>
        <taxon>Micrococcales</taxon>
        <taxon>Microbacteriaceae</taxon>
        <taxon>Cnuibacter</taxon>
    </lineage>
</organism>
<dbReference type="Gene3D" id="3.40.50.2000">
    <property type="entry name" value="Glycogen Phosphorylase B"/>
    <property type="match status" value="2"/>
</dbReference>
<dbReference type="KEGG" id="cphy:B5808_19245"/>
<dbReference type="PANTHER" id="PTHR48050:SF13">
    <property type="entry name" value="STEROL 3-BETA-GLUCOSYLTRANSFERASE UGT80A2"/>
    <property type="match status" value="1"/>
</dbReference>
<dbReference type="InterPro" id="IPR004276">
    <property type="entry name" value="GlycoTrans_28_N"/>
</dbReference>
<keyword evidence="2" id="KW-0614">Plasmid</keyword>
<dbReference type="PANTHER" id="PTHR48050">
    <property type="entry name" value="STEROL 3-BETA-GLUCOSYLTRANSFERASE"/>
    <property type="match status" value="1"/>
</dbReference>
<dbReference type="SUPFAM" id="SSF53756">
    <property type="entry name" value="UDP-Glycosyltransferase/glycogen phosphorylase"/>
    <property type="match status" value="1"/>
</dbReference>
<dbReference type="Proteomes" id="UP000192775">
    <property type="component" value="Plasmid unnamed1"/>
</dbReference>
<dbReference type="CDD" id="cd03784">
    <property type="entry name" value="GT1_Gtf-like"/>
    <property type="match status" value="1"/>
</dbReference>
<keyword evidence="3" id="KW-1185">Reference proteome</keyword>
<feature type="domain" description="Glycosyltransferase family 28 N-terminal" evidence="1">
    <location>
        <begin position="2"/>
        <end position="114"/>
    </location>
</feature>
<protein>
    <recommendedName>
        <fullName evidence="1">Glycosyltransferase family 28 N-terminal domain-containing protein</fullName>
    </recommendedName>
</protein>
<dbReference type="EMBL" id="CP020716">
    <property type="protein sequence ID" value="ARJ07704.1"/>
    <property type="molecule type" value="Genomic_DNA"/>
</dbReference>
<evidence type="ECO:0000313" key="2">
    <source>
        <dbReference type="EMBL" id="ARJ07704.1"/>
    </source>
</evidence>
<sequence>MLLVTAGTRGDVEPFLALARAAAASGLDVRVAVPVNSGASVEGLNVVSLAADFSSMVRQQGASVLAAARSFRAIVRPAMRNVIVGAARTALAYRPDVIVAHPKVLSAPLIAAALDIPHVLVELAPTVTPTRAFPAAGTVTADLGSLNRSTYRAASLASALFVDALDEAAGLLGVTRSATPSPTSTLMPISPALLPRPDDWPSEVHMTGPWLHDEAAAAVDPDVAAFLAGGPFIYAGFGSMASGDPAARGRSLVLAARDRGLRLLVATGLGGIEVPARLRGDDVLTVGSVSHAQVLPHAVSAVHHGGIGTIQAAMRASTPSVVVPFMADQPFWGALLHRQGLAPAAIRPGQLTSTRVGRALDAATLHRPAVEGLSRQLGAEDGTAAALATIISYG</sequence>
<geneLocation type="plasmid" evidence="2">
    <name>unnamed1</name>
</geneLocation>
<dbReference type="InterPro" id="IPR050426">
    <property type="entry name" value="Glycosyltransferase_28"/>
</dbReference>
<dbReference type="AlphaFoldDB" id="A0A1X9LR78"/>